<dbReference type="Proteomes" id="UP000234681">
    <property type="component" value="Chromosome 10"/>
</dbReference>
<dbReference type="AlphaFoldDB" id="A6HDP0"/>
<reference evidence="1 2" key="1">
    <citation type="submission" date="2005-07" db="EMBL/GenBank/DDBJ databases">
        <authorList>
            <person name="Mural R.J."/>
            <person name="Li P.W."/>
            <person name="Adams M.D."/>
            <person name="Amanatides P.G."/>
            <person name="Baden-Tillson H."/>
            <person name="Barnstead M."/>
            <person name="Chin S.H."/>
            <person name="Dew I."/>
            <person name="Evans C.A."/>
            <person name="Ferriera S."/>
            <person name="Flanigan M."/>
            <person name="Fosler C."/>
            <person name="Glodek A."/>
            <person name="Gu Z."/>
            <person name="Holt R.A."/>
            <person name="Jennings D."/>
            <person name="Kraft C.L."/>
            <person name="Lu F."/>
            <person name="Nguyen T."/>
            <person name="Nusskern D.R."/>
            <person name="Pfannkoch C.M."/>
            <person name="Sitter C."/>
            <person name="Sutton G.G."/>
            <person name="Venter J.C."/>
            <person name="Wang Z."/>
            <person name="Woodage T."/>
            <person name="Zheng X.H."/>
            <person name="Zhong F."/>
        </authorList>
    </citation>
    <scope>NUCLEOTIDE SEQUENCE [LARGE SCALE GENOMIC DNA]</scope>
    <source>
        <strain>BN</strain>
        <strain evidence="2">Sprague-Dawley</strain>
    </source>
</reference>
<protein>
    <submittedName>
        <fullName evidence="1">RCG34280</fullName>
    </submittedName>
</protein>
<proteinExistence type="predicted"/>
<evidence type="ECO:0000313" key="2">
    <source>
        <dbReference type="Proteomes" id="UP000234681"/>
    </source>
</evidence>
<gene>
    <name evidence="1" type="ORF">rCG_34280</name>
</gene>
<organism evidence="1 2">
    <name type="scientific">Rattus norvegicus</name>
    <name type="common">Rat</name>
    <dbReference type="NCBI Taxonomy" id="10116"/>
    <lineage>
        <taxon>Eukaryota</taxon>
        <taxon>Metazoa</taxon>
        <taxon>Chordata</taxon>
        <taxon>Craniata</taxon>
        <taxon>Vertebrata</taxon>
        <taxon>Euteleostomi</taxon>
        <taxon>Mammalia</taxon>
        <taxon>Eutheria</taxon>
        <taxon>Euarchontoglires</taxon>
        <taxon>Glires</taxon>
        <taxon>Rodentia</taxon>
        <taxon>Myomorpha</taxon>
        <taxon>Muroidea</taxon>
        <taxon>Muridae</taxon>
        <taxon>Murinae</taxon>
        <taxon>Rattus</taxon>
    </lineage>
</organism>
<evidence type="ECO:0000313" key="1">
    <source>
        <dbReference type="EMBL" id="EDM04145.1"/>
    </source>
</evidence>
<accession>A6HDP0</accession>
<dbReference type="EMBL" id="CH473948">
    <property type="protein sequence ID" value="EDM04145.1"/>
    <property type="molecule type" value="Genomic_DNA"/>
</dbReference>
<name>A6HDP0_RAT</name>
<sequence length="22" mass="2502">MWRSSTTVIMEGLAYLKAQTQS</sequence>